<comment type="caution">
    <text evidence="3">The sequence shown here is derived from an EMBL/GenBank/DDBJ whole genome shotgun (WGS) entry which is preliminary data.</text>
</comment>
<reference evidence="3 4" key="1">
    <citation type="submission" date="2016-04" db="EMBL/GenBank/DDBJ databases">
        <title>ATOL: Assembling a taxonomically balanced genome-scale reconstruction of the evolutionary history of the Enterobacteriaceae.</title>
        <authorList>
            <person name="Plunkett G.III."/>
            <person name="Neeno-Eckwall E.C."/>
            <person name="Glasner J.D."/>
            <person name="Perna N.T."/>
        </authorList>
    </citation>
    <scope>NUCLEOTIDE SEQUENCE [LARGE SCALE GENOMIC DNA]</scope>
    <source>
        <strain evidence="3 4">ATCC 12841</strain>
    </source>
</reference>
<dbReference type="RefSeq" id="WP_082790837.1">
    <property type="nucleotide sequence ID" value="NZ_LXEX01000031.1"/>
</dbReference>
<dbReference type="InterPro" id="IPR009061">
    <property type="entry name" value="DNA-bd_dom_put_sf"/>
</dbReference>
<evidence type="ECO:0000313" key="3">
    <source>
        <dbReference type="EMBL" id="OAT59012.1"/>
    </source>
</evidence>
<dbReference type="InterPro" id="IPR036397">
    <property type="entry name" value="RNaseH_sf"/>
</dbReference>
<dbReference type="PROSITE" id="PS51702">
    <property type="entry name" value="HTH_MU"/>
    <property type="match status" value="1"/>
</dbReference>
<dbReference type="AlphaFoldDB" id="A0AA91EI31"/>
<dbReference type="EMBL" id="LXEX01000031">
    <property type="protein sequence ID" value="OAT59012.1"/>
    <property type="molecule type" value="Genomic_DNA"/>
</dbReference>
<dbReference type="Gene3D" id="1.10.10.10">
    <property type="entry name" value="Winged helix-like DNA-binding domain superfamily/Winged helix DNA-binding domain"/>
    <property type="match status" value="1"/>
</dbReference>
<dbReference type="GO" id="GO:0003677">
    <property type="term" value="F:DNA binding"/>
    <property type="evidence" value="ECO:0007669"/>
    <property type="project" value="InterPro"/>
</dbReference>
<feature type="domain" description="HTH Mu-type" evidence="2">
    <location>
        <begin position="1"/>
        <end position="70"/>
    </location>
</feature>
<dbReference type="InterPro" id="IPR012337">
    <property type="entry name" value="RNaseH-like_sf"/>
</dbReference>
<dbReference type="PROSITE" id="PS50994">
    <property type="entry name" value="INTEGRASE"/>
    <property type="match status" value="1"/>
</dbReference>
<accession>A0AA91EI31</accession>
<evidence type="ECO:0000313" key="4">
    <source>
        <dbReference type="Proteomes" id="UP000078431"/>
    </source>
</evidence>
<dbReference type="SUPFAM" id="SSF53098">
    <property type="entry name" value="Ribonuclease H-like"/>
    <property type="match status" value="1"/>
</dbReference>
<dbReference type="Gene3D" id="3.30.420.10">
    <property type="entry name" value="Ribonuclease H-like superfamily/Ribonuclease H"/>
    <property type="match status" value="1"/>
</dbReference>
<dbReference type="GO" id="GO:0015074">
    <property type="term" value="P:DNA integration"/>
    <property type="evidence" value="ECO:0007669"/>
    <property type="project" value="InterPro"/>
</dbReference>
<gene>
    <name evidence="3" type="ORF">M993_02315</name>
</gene>
<sequence length="683" mass="77294">MSIWLTAKECAGLPGFPTMEHNIRNRLDKQSGGNSALRRRREGSKAFEYHMDCLPEVAKQIVQERFLNTLLTKPNNGFKHSLKTSKSAVRVTQELDLMRKCPAILENKVSVLNNDQRVTADARMALVVEVLRLENEAGLSRISAIKYITAKAQSESLPEQLQECVSFANARRGKERTLSVRSLNGWVLDYLRGKDAAERLALLAPGYNKAKPVENIRWMPMFMANYRTTHGITVAEAYEGFCLDWQQQYADQPAMLQAIPSIHAVHRALNKLPKLVRQRGRVTGSALTALQTYVKRDWSQMPVNGVWIGDGHSMKMKVQHPDHGRPFTPEITLVIDGRTRFVVGWSLSLSENTIAVADALRYGMERHGVPLLYYSDNGAGETAKLLDAPLTGILPRLGIEHPTGIPGNPQARGIIERLNKEIPARIARKFATYNGKLADRETARITSRAIDSAVNAINQNKPLNNVQQNALAKLPSWNQLLDAMEIEIESYNTQHRHSELPQREDGKHFTPAEYRESLLPEAEIDRLSVVELRDMFRPQVTRIAQRGWVKLFNNDYFSEDLIQVDGKEVAVAFDIHSAESVTVRHIDGTFICTAIWNGNTRAAFPVEYIEKVKKDRHTRRMGLNERKAEEINAELNPVRTIEHAPDFGALLQGQSEKIIDDREPMFLFESEREEYLSKKNKAV</sequence>
<dbReference type="Gene3D" id="2.30.30.130">
    <property type="entry name" value="Transposase, Mu, C-terminal"/>
    <property type="match status" value="1"/>
</dbReference>
<dbReference type="InterPro" id="IPR003314">
    <property type="entry name" value="Mu-type_HTH"/>
</dbReference>
<proteinExistence type="predicted"/>
<dbReference type="Pfam" id="PF09299">
    <property type="entry name" value="Mu-transpos_C"/>
    <property type="match status" value="1"/>
</dbReference>
<dbReference type="Proteomes" id="UP000078431">
    <property type="component" value="Unassembled WGS sequence"/>
</dbReference>
<name>A0AA91EI31_9GAMM</name>
<organism evidence="3 4">
    <name type="scientific">Obesumbacterium proteus ATCC 12841</name>
    <dbReference type="NCBI Taxonomy" id="1354268"/>
    <lineage>
        <taxon>Bacteria</taxon>
        <taxon>Pseudomonadati</taxon>
        <taxon>Pseudomonadota</taxon>
        <taxon>Gammaproteobacteria</taxon>
        <taxon>Enterobacterales</taxon>
        <taxon>Hafniaceae</taxon>
        <taxon>Obesumbacterium</taxon>
    </lineage>
</organism>
<dbReference type="InterPro" id="IPR036388">
    <property type="entry name" value="WH-like_DNA-bd_sf"/>
</dbReference>
<dbReference type="InterPro" id="IPR015378">
    <property type="entry name" value="Transposase-like_Mu_C"/>
</dbReference>
<dbReference type="InterPro" id="IPR001584">
    <property type="entry name" value="Integrase_cat-core"/>
</dbReference>
<dbReference type="SUPFAM" id="SSF50610">
    <property type="entry name" value="mu transposase, C-terminal domain"/>
    <property type="match status" value="1"/>
</dbReference>
<keyword evidence="4" id="KW-1185">Reference proteome</keyword>
<dbReference type="Pfam" id="PF02316">
    <property type="entry name" value="HTH_Tnp_Mu_1"/>
    <property type="match status" value="1"/>
</dbReference>
<dbReference type="SUPFAM" id="SSF46955">
    <property type="entry name" value="Putative DNA-binding domain"/>
    <property type="match status" value="1"/>
</dbReference>
<feature type="domain" description="Integrase catalytic" evidence="1">
    <location>
        <begin position="298"/>
        <end position="483"/>
    </location>
</feature>
<protein>
    <submittedName>
        <fullName evidence="3">Phage transposase</fullName>
    </submittedName>
</protein>
<dbReference type="InterPro" id="IPR009004">
    <property type="entry name" value="Transposase_Mu_C"/>
</dbReference>
<evidence type="ECO:0000259" key="2">
    <source>
        <dbReference type="PROSITE" id="PS51702"/>
    </source>
</evidence>
<evidence type="ECO:0000259" key="1">
    <source>
        <dbReference type="PROSITE" id="PS50994"/>
    </source>
</evidence>